<gene>
    <name evidence="2" type="ORF">ADJ77_10255</name>
</gene>
<dbReference type="KEGG" id="pfus:ADJ77_10255"/>
<organism evidence="2 3">
    <name type="scientific">Prevotella fusca JCM 17724</name>
    <dbReference type="NCBI Taxonomy" id="1236517"/>
    <lineage>
        <taxon>Bacteria</taxon>
        <taxon>Pseudomonadati</taxon>
        <taxon>Bacteroidota</taxon>
        <taxon>Bacteroidia</taxon>
        <taxon>Bacteroidales</taxon>
        <taxon>Prevotellaceae</taxon>
        <taxon>Prevotella</taxon>
    </lineage>
</organism>
<evidence type="ECO:0000256" key="1">
    <source>
        <dbReference type="SAM" id="MobiDB-lite"/>
    </source>
</evidence>
<protein>
    <submittedName>
        <fullName evidence="2">Uncharacterized protein</fullName>
    </submittedName>
</protein>
<feature type="region of interest" description="Disordered" evidence="1">
    <location>
        <begin position="1"/>
        <end position="34"/>
    </location>
</feature>
<name>A0A0K1NMA6_9BACT</name>
<accession>A0A0K1NMA6</accession>
<evidence type="ECO:0000313" key="2">
    <source>
        <dbReference type="EMBL" id="AKU70175.1"/>
    </source>
</evidence>
<evidence type="ECO:0000313" key="3">
    <source>
        <dbReference type="Proteomes" id="UP000060345"/>
    </source>
</evidence>
<dbReference type="Proteomes" id="UP000060345">
    <property type="component" value="Chromosome 2"/>
</dbReference>
<reference evidence="2 3" key="1">
    <citation type="submission" date="2015-07" db="EMBL/GenBank/DDBJ databases">
        <authorList>
            <person name="Noorani M."/>
        </authorList>
    </citation>
    <scope>NUCLEOTIDE SEQUENCE [LARGE SCALE GENOMIC DNA]</scope>
    <source>
        <strain evidence="2 3">W1435</strain>
    </source>
</reference>
<dbReference type="EMBL" id="CP012075">
    <property type="protein sequence ID" value="AKU70175.1"/>
    <property type="molecule type" value="Genomic_DNA"/>
</dbReference>
<sequence length="67" mass="7971">MRRLETKQRLIHLHGNDYPKADGLTKRDKTQDKKVEKANRYHVFPSSTNDLFPQQPTFVNYFHAVRS</sequence>
<dbReference type="AlphaFoldDB" id="A0A0K1NMA6"/>
<proteinExistence type="predicted"/>